<dbReference type="AlphaFoldDB" id="A0A835S3Y8"/>
<protein>
    <submittedName>
        <fullName evidence="1">Uncharacterized protein</fullName>
    </submittedName>
</protein>
<sequence length="95" mass="10998">MTSTPILSVRICHHACSLPDIDDNRTRRFPSRVTSIAFPSRFLKQLPPTSGNRQLEVSPMARAFINISRKERIKKVHVRSFSDRCLFLQPKEKSF</sequence>
<reference evidence="1 2" key="1">
    <citation type="journal article" date="2020" name="Nat. Food">
        <title>A phased Vanilla planifolia genome enables genetic improvement of flavour and production.</title>
        <authorList>
            <person name="Hasing T."/>
            <person name="Tang H."/>
            <person name="Brym M."/>
            <person name="Khazi F."/>
            <person name="Huang T."/>
            <person name="Chambers A.H."/>
        </authorList>
    </citation>
    <scope>NUCLEOTIDE SEQUENCE [LARGE SCALE GENOMIC DNA]</scope>
    <source>
        <tissue evidence="1">Leaf</tissue>
    </source>
</reference>
<accession>A0A835S3Y8</accession>
<dbReference type="EMBL" id="JADCNM010000001">
    <property type="protein sequence ID" value="KAG0503764.1"/>
    <property type="molecule type" value="Genomic_DNA"/>
</dbReference>
<evidence type="ECO:0000313" key="1">
    <source>
        <dbReference type="EMBL" id="KAG0503764.1"/>
    </source>
</evidence>
<gene>
    <name evidence="1" type="ORF">HPP92_003836</name>
</gene>
<name>A0A835S3Y8_VANPL</name>
<proteinExistence type="predicted"/>
<dbReference type="Proteomes" id="UP000639772">
    <property type="component" value="Chromosome 1"/>
</dbReference>
<evidence type="ECO:0000313" key="2">
    <source>
        <dbReference type="Proteomes" id="UP000639772"/>
    </source>
</evidence>
<comment type="caution">
    <text evidence="1">The sequence shown here is derived from an EMBL/GenBank/DDBJ whole genome shotgun (WGS) entry which is preliminary data.</text>
</comment>
<organism evidence="1 2">
    <name type="scientific">Vanilla planifolia</name>
    <name type="common">Vanilla</name>
    <dbReference type="NCBI Taxonomy" id="51239"/>
    <lineage>
        <taxon>Eukaryota</taxon>
        <taxon>Viridiplantae</taxon>
        <taxon>Streptophyta</taxon>
        <taxon>Embryophyta</taxon>
        <taxon>Tracheophyta</taxon>
        <taxon>Spermatophyta</taxon>
        <taxon>Magnoliopsida</taxon>
        <taxon>Liliopsida</taxon>
        <taxon>Asparagales</taxon>
        <taxon>Orchidaceae</taxon>
        <taxon>Vanilloideae</taxon>
        <taxon>Vanilleae</taxon>
        <taxon>Vanilla</taxon>
    </lineage>
</organism>